<dbReference type="Pfam" id="PF07714">
    <property type="entry name" value="PK_Tyr_Ser-Thr"/>
    <property type="match status" value="1"/>
</dbReference>
<comment type="catalytic activity">
    <reaction evidence="17">
        <text>L-threonyl-[protein] + ATP = O-phospho-L-threonyl-[protein] + ADP + H(+)</text>
        <dbReference type="Rhea" id="RHEA:46608"/>
        <dbReference type="Rhea" id="RHEA-COMP:11060"/>
        <dbReference type="Rhea" id="RHEA-COMP:11605"/>
        <dbReference type="ChEBI" id="CHEBI:15378"/>
        <dbReference type="ChEBI" id="CHEBI:30013"/>
        <dbReference type="ChEBI" id="CHEBI:30616"/>
        <dbReference type="ChEBI" id="CHEBI:61977"/>
        <dbReference type="ChEBI" id="CHEBI:456216"/>
        <dbReference type="EC" id="2.7.11.1"/>
    </reaction>
</comment>
<dbReference type="InterPro" id="IPR001245">
    <property type="entry name" value="Ser-Thr/Tyr_kinase_cat_dom"/>
</dbReference>
<comment type="subcellular location">
    <subcellularLocation>
        <location evidence="1">Membrane</location>
        <topology evidence="1">Single-pass membrane protein</topology>
    </subcellularLocation>
</comment>
<dbReference type="GO" id="GO:0016020">
    <property type="term" value="C:membrane"/>
    <property type="evidence" value="ECO:0007669"/>
    <property type="project" value="UniProtKB-SubCell"/>
</dbReference>
<dbReference type="PROSITE" id="PS50011">
    <property type="entry name" value="PROTEIN_KINASE_DOM"/>
    <property type="match status" value="1"/>
</dbReference>
<dbReference type="Gene3D" id="3.30.200.20">
    <property type="entry name" value="Phosphorylase Kinase, domain 1"/>
    <property type="match status" value="1"/>
</dbReference>
<name>A0A7I8IKI3_SPIIN</name>
<dbReference type="Gene3D" id="1.10.510.10">
    <property type="entry name" value="Transferase(Phosphotransferase) domain 1"/>
    <property type="match status" value="1"/>
</dbReference>
<dbReference type="FunFam" id="3.30.200.20:FF:000178">
    <property type="entry name" value="serine/threonine-protein kinase PBS1-like"/>
    <property type="match status" value="1"/>
</dbReference>
<dbReference type="InterPro" id="IPR001480">
    <property type="entry name" value="Bulb-type_lectin_dom"/>
</dbReference>
<dbReference type="InterPro" id="IPR003609">
    <property type="entry name" value="Pan_app"/>
</dbReference>
<evidence type="ECO:0000256" key="15">
    <source>
        <dbReference type="ARBA" id="ARBA00023157"/>
    </source>
</evidence>
<dbReference type="FunFam" id="2.90.10.10:FF:000005">
    <property type="entry name" value="G-type lectin S-receptor-like serine/threonine-protein kinase"/>
    <property type="match status" value="1"/>
</dbReference>
<dbReference type="EMBL" id="LR743591">
    <property type="protein sequence ID" value="CAA2618668.1"/>
    <property type="molecule type" value="Genomic_DNA"/>
</dbReference>
<keyword evidence="11 17" id="KW-0067">ATP-binding</keyword>
<keyword evidence="5 17" id="KW-0808">Transferase</keyword>
<dbReference type="PROSITE" id="PS00108">
    <property type="entry name" value="PROTEIN_KINASE_ST"/>
    <property type="match status" value="1"/>
</dbReference>
<evidence type="ECO:0000256" key="14">
    <source>
        <dbReference type="ARBA" id="ARBA00023136"/>
    </source>
</evidence>
<reference evidence="24 25" key="1">
    <citation type="submission" date="2019-12" db="EMBL/GenBank/DDBJ databases">
        <authorList>
            <person name="Scholz U."/>
            <person name="Mascher M."/>
            <person name="Fiebig A."/>
        </authorList>
    </citation>
    <scope>NUCLEOTIDE SEQUENCE</scope>
</reference>
<evidence type="ECO:0000256" key="17">
    <source>
        <dbReference type="PIRNR" id="PIRNR000641"/>
    </source>
</evidence>
<dbReference type="InterPro" id="IPR024171">
    <property type="entry name" value="SRK-like_kinase"/>
</dbReference>
<dbReference type="SUPFAM" id="SSF56112">
    <property type="entry name" value="Protein kinase-like (PK-like)"/>
    <property type="match status" value="1"/>
</dbReference>
<keyword evidence="4" id="KW-0348">Hemagglutinin</keyword>
<evidence type="ECO:0000256" key="8">
    <source>
        <dbReference type="ARBA" id="ARBA00022737"/>
    </source>
</evidence>
<evidence type="ECO:0000256" key="3">
    <source>
        <dbReference type="ARBA" id="ARBA00022536"/>
    </source>
</evidence>
<evidence type="ECO:0000256" key="16">
    <source>
        <dbReference type="ARBA" id="ARBA00023180"/>
    </source>
</evidence>
<evidence type="ECO:0000256" key="11">
    <source>
        <dbReference type="ARBA" id="ARBA00022840"/>
    </source>
</evidence>
<evidence type="ECO:0000256" key="18">
    <source>
        <dbReference type="PROSITE-ProRule" id="PRU10141"/>
    </source>
</evidence>
<dbReference type="SMART" id="SM00220">
    <property type="entry name" value="S_TKc"/>
    <property type="match status" value="1"/>
</dbReference>
<dbReference type="InterPro" id="IPR017441">
    <property type="entry name" value="Protein_kinase_ATP_BS"/>
</dbReference>
<evidence type="ECO:0000259" key="22">
    <source>
        <dbReference type="PROSITE" id="PS50927"/>
    </source>
</evidence>
<keyword evidence="9 17" id="KW-0547">Nucleotide-binding</keyword>
<protein>
    <recommendedName>
        <fullName evidence="17">Receptor-like serine/threonine-protein kinase</fullName>
        <ecNumber evidence="17">2.7.11.1</ecNumber>
    </recommendedName>
</protein>
<dbReference type="InterPro" id="IPR011009">
    <property type="entry name" value="Kinase-like_dom_sf"/>
</dbReference>
<dbReference type="PANTHER" id="PTHR47974">
    <property type="entry name" value="OS07G0415500 PROTEIN"/>
    <property type="match status" value="1"/>
</dbReference>
<evidence type="ECO:0000313" key="25">
    <source>
        <dbReference type="Proteomes" id="UP001189122"/>
    </source>
</evidence>
<keyword evidence="13" id="KW-0465">Mannose-binding</keyword>
<dbReference type="GO" id="GO:0051707">
    <property type="term" value="P:response to other organism"/>
    <property type="evidence" value="ECO:0007669"/>
    <property type="project" value="UniProtKB-ARBA"/>
</dbReference>
<evidence type="ECO:0000313" key="24">
    <source>
        <dbReference type="EMBL" id="CAA2618668.1"/>
    </source>
</evidence>
<dbReference type="GO" id="GO:0048544">
    <property type="term" value="P:recognition of pollen"/>
    <property type="evidence" value="ECO:0007669"/>
    <property type="project" value="InterPro"/>
</dbReference>
<dbReference type="PROSITE" id="PS50927">
    <property type="entry name" value="BULB_LECTIN"/>
    <property type="match status" value="1"/>
</dbReference>
<keyword evidence="8" id="KW-0677">Repeat</keyword>
<dbReference type="InterPro" id="IPR000858">
    <property type="entry name" value="S_locus_glycoprot_dom"/>
</dbReference>
<dbReference type="CDD" id="cd00028">
    <property type="entry name" value="B_lectin"/>
    <property type="match status" value="1"/>
</dbReference>
<accession>A0A7I8IKI3</accession>
<dbReference type="FunFam" id="1.10.510.10:FF:000384">
    <property type="entry name" value="G-type lectin S-receptor-like serine/threonine-protein kinase"/>
    <property type="match status" value="1"/>
</dbReference>
<dbReference type="SUPFAM" id="SSF51110">
    <property type="entry name" value="alpha-D-mannose-specific plant lectins"/>
    <property type="match status" value="1"/>
</dbReference>
<dbReference type="PANTHER" id="PTHR47974:SF19">
    <property type="entry name" value="RECEPTOR-LIKE SERINE_THREONINE-PROTEIN KINASE"/>
    <property type="match status" value="1"/>
</dbReference>
<dbReference type="SMART" id="SM00108">
    <property type="entry name" value="B_lectin"/>
    <property type="match status" value="1"/>
</dbReference>
<dbReference type="PROSITE" id="PS50948">
    <property type="entry name" value="PAN"/>
    <property type="match status" value="1"/>
</dbReference>
<keyword evidence="13" id="KW-0430">Lectin</keyword>
<keyword evidence="3" id="KW-0245">EGF-like domain</keyword>
<keyword evidence="10 17" id="KW-0418">Kinase</keyword>
<evidence type="ECO:0000256" key="13">
    <source>
        <dbReference type="ARBA" id="ARBA00023035"/>
    </source>
</evidence>
<feature type="compositionally biased region" description="Low complexity" evidence="19">
    <location>
        <begin position="763"/>
        <end position="776"/>
    </location>
</feature>
<dbReference type="InterPro" id="IPR036426">
    <property type="entry name" value="Bulb-type_lectin_dom_sf"/>
</dbReference>
<keyword evidence="7 20" id="KW-0732">Signal</keyword>
<evidence type="ECO:0000256" key="20">
    <source>
        <dbReference type="SAM" id="SignalP"/>
    </source>
</evidence>
<comment type="catalytic activity">
    <reaction evidence="17">
        <text>L-seryl-[protein] + ATP = O-phospho-L-seryl-[protein] + ADP + H(+)</text>
        <dbReference type="Rhea" id="RHEA:17989"/>
        <dbReference type="Rhea" id="RHEA-COMP:9863"/>
        <dbReference type="Rhea" id="RHEA-COMP:11604"/>
        <dbReference type="ChEBI" id="CHEBI:15378"/>
        <dbReference type="ChEBI" id="CHEBI:29999"/>
        <dbReference type="ChEBI" id="CHEBI:30616"/>
        <dbReference type="ChEBI" id="CHEBI:83421"/>
        <dbReference type="ChEBI" id="CHEBI:456216"/>
        <dbReference type="EC" id="2.7.11.1"/>
    </reaction>
</comment>
<dbReference type="Pfam" id="PF00954">
    <property type="entry name" value="S_locus_glycop"/>
    <property type="match status" value="1"/>
</dbReference>
<evidence type="ECO:0000256" key="9">
    <source>
        <dbReference type="ARBA" id="ARBA00022741"/>
    </source>
</evidence>
<evidence type="ECO:0000256" key="1">
    <source>
        <dbReference type="ARBA" id="ARBA00004167"/>
    </source>
</evidence>
<evidence type="ECO:0000256" key="4">
    <source>
        <dbReference type="ARBA" id="ARBA00022546"/>
    </source>
</evidence>
<feature type="domain" description="Bulb-type lectin" evidence="22">
    <location>
        <begin position="35"/>
        <end position="157"/>
    </location>
</feature>
<dbReference type="EMBL" id="CACRZD030000004">
    <property type="protein sequence ID" value="CAA6658388.1"/>
    <property type="molecule type" value="Genomic_DNA"/>
</dbReference>
<evidence type="ECO:0000256" key="10">
    <source>
        <dbReference type="ARBA" id="ARBA00022777"/>
    </source>
</evidence>
<feature type="region of interest" description="Disordered" evidence="19">
    <location>
        <begin position="761"/>
        <end position="788"/>
    </location>
</feature>
<organism evidence="24">
    <name type="scientific">Spirodela intermedia</name>
    <name type="common">Intermediate duckweed</name>
    <dbReference type="NCBI Taxonomy" id="51605"/>
    <lineage>
        <taxon>Eukaryota</taxon>
        <taxon>Viridiplantae</taxon>
        <taxon>Streptophyta</taxon>
        <taxon>Embryophyta</taxon>
        <taxon>Tracheophyta</taxon>
        <taxon>Spermatophyta</taxon>
        <taxon>Magnoliopsida</taxon>
        <taxon>Liliopsida</taxon>
        <taxon>Araceae</taxon>
        <taxon>Lemnoideae</taxon>
        <taxon>Spirodela</taxon>
    </lineage>
</organism>
<sequence>MVKKPSGWLWLLSLQVPLLVLVFSGALETSTGSATSSISAGRPLAGDSTLVSHGGVFELGFFSPGKTGRFYAGIWYTKVSRRTPVWVANRAAPLRSAASELSISGDGNLVLLDEAKQPVWSTNATSISSNSTVAELLNTGNLILRDGLDSGNVFWQSFDHPTDSWLPGGKLGMNKLTGEVQRLVSWKNSEDPAPGIFSLEIDPSASSSQYFILWNSSHEFWSSGAWNGRIFSNVPEMVPGYIYDFAFVSGEEETYFTYNTTLSSDVISRFVVDISGQIKQLTWIAGAGEWMQFWSQPRPQCDVYRLCGPYGICSEKTMPHCACAMGFEKASPVDWELGDLTSGCARRTPLKCGGEDRFYTMPNVRLPAEPAAATARSAEECESACLGNCSCTGYSYDGGCSLRGTLHLRLAALEFPSPASGKKATVEIAVGTSAGAVAVVALALAMVWRWRQRKFRGLRLVEGSLVVFRYSELKRVTGNFSDKLGGGGFGSVYRGTMGDSTEVAVKKLEGLRQGEKEFRSEVCTIGTIQHVNLVRLRGSVRIARGGCWSTITCPEGLAYLHERCRDCIIHCDIKPENILLDGEFIPKVADFGMAKLVGREFSRVLTTVRGTRGYLAPEWMSGEAITAKADVYSFGMMLFEIISGRRNSEEKGEEKYAFFPAWAAKKLLSGELLGLVDPRMEEEADMEDLTRVLRVAFWCAQEDETLRPSMGHIIQILERAIDVEFPPIPRYLQLLWENPDAVEFSSTGVSSVQFSDVLAGGFSSSSQSTSHASSAANLRSFPSGDPSR</sequence>
<keyword evidence="25" id="KW-1185">Reference proteome</keyword>
<dbReference type="Pfam" id="PF08276">
    <property type="entry name" value="PAN_2"/>
    <property type="match status" value="1"/>
</dbReference>
<keyword evidence="16" id="KW-0325">Glycoprotein</keyword>
<keyword evidence="6" id="KW-0812">Transmembrane</keyword>
<dbReference type="InterPro" id="IPR000719">
    <property type="entry name" value="Prot_kinase_dom"/>
</dbReference>
<feature type="chain" id="PRO_5029561670" description="Receptor-like serine/threonine-protein kinase" evidence="20">
    <location>
        <begin position="27"/>
        <end position="788"/>
    </location>
</feature>
<keyword evidence="15" id="KW-1015">Disulfide bond</keyword>
<evidence type="ECO:0000256" key="7">
    <source>
        <dbReference type="ARBA" id="ARBA00022729"/>
    </source>
</evidence>
<evidence type="ECO:0000259" key="21">
    <source>
        <dbReference type="PROSITE" id="PS50011"/>
    </source>
</evidence>
<evidence type="ECO:0000256" key="6">
    <source>
        <dbReference type="ARBA" id="ARBA00022692"/>
    </source>
</evidence>
<dbReference type="Pfam" id="PF00069">
    <property type="entry name" value="Pkinase"/>
    <property type="match status" value="1"/>
</dbReference>
<feature type="binding site" evidence="18">
    <location>
        <position position="507"/>
    </location>
    <ligand>
        <name>ATP</name>
        <dbReference type="ChEBI" id="CHEBI:30616"/>
    </ligand>
</feature>
<feature type="domain" description="Apple" evidence="23">
    <location>
        <begin position="352"/>
        <end position="426"/>
    </location>
</feature>
<proteinExistence type="inferred from homology"/>
<dbReference type="GO" id="GO:0004674">
    <property type="term" value="F:protein serine/threonine kinase activity"/>
    <property type="evidence" value="ECO:0007669"/>
    <property type="project" value="UniProtKB-KW"/>
</dbReference>
<keyword evidence="14" id="KW-0472">Membrane</keyword>
<evidence type="ECO:0000259" key="23">
    <source>
        <dbReference type="PROSITE" id="PS50948"/>
    </source>
</evidence>
<gene>
    <name evidence="24" type="ORF">SI7747_04004835</name>
</gene>
<evidence type="ECO:0000256" key="2">
    <source>
        <dbReference type="ARBA" id="ARBA00022527"/>
    </source>
</evidence>
<dbReference type="PIRSF" id="PIRSF000641">
    <property type="entry name" value="SRK"/>
    <property type="match status" value="1"/>
</dbReference>
<evidence type="ECO:0000256" key="12">
    <source>
        <dbReference type="ARBA" id="ARBA00022989"/>
    </source>
</evidence>
<feature type="domain" description="Protein kinase" evidence="21">
    <location>
        <begin position="478"/>
        <end position="721"/>
    </location>
</feature>
<dbReference type="PROSITE" id="PS00107">
    <property type="entry name" value="PROTEIN_KINASE_ATP"/>
    <property type="match status" value="1"/>
</dbReference>
<keyword evidence="2 17" id="KW-0723">Serine/threonine-protein kinase</keyword>
<dbReference type="Gene3D" id="2.90.10.10">
    <property type="entry name" value="Bulb-type lectin domain"/>
    <property type="match status" value="1"/>
</dbReference>
<feature type="signal peptide" evidence="20">
    <location>
        <begin position="1"/>
        <end position="26"/>
    </location>
</feature>
<dbReference type="AlphaFoldDB" id="A0A7I8IKI3"/>
<comment type="similarity">
    <text evidence="17">Belongs to the protein kinase superfamily. Ser/Thr protein kinase family.</text>
</comment>
<dbReference type="EC" id="2.7.11.1" evidence="17"/>
<dbReference type="Proteomes" id="UP001189122">
    <property type="component" value="Unassembled WGS sequence"/>
</dbReference>
<evidence type="ECO:0000256" key="19">
    <source>
        <dbReference type="SAM" id="MobiDB-lite"/>
    </source>
</evidence>
<dbReference type="CDD" id="cd01098">
    <property type="entry name" value="PAN_AP_plant"/>
    <property type="match status" value="1"/>
</dbReference>
<dbReference type="Pfam" id="PF01453">
    <property type="entry name" value="B_lectin"/>
    <property type="match status" value="1"/>
</dbReference>
<keyword evidence="12" id="KW-1133">Transmembrane helix</keyword>
<dbReference type="GO" id="GO:0005537">
    <property type="term" value="F:D-mannose binding"/>
    <property type="evidence" value="ECO:0007669"/>
    <property type="project" value="UniProtKB-KW"/>
</dbReference>
<dbReference type="GO" id="GO:0005524">
    <property type="term" value="F:ATP binding"/>
    <property type="evidence" value="ECO:0007669"/>
    <property type="project" value="UniProtKB-UniRule"/>
</dbReference>
<evidence type="ECO:0000256" key="5">
    <source>
        <dbReference type="ARBA" id="ARBA00022679"/>
    </source>
</evidence>
<dbReference type="InterPro" id="IPR008271">
    <property type="entry name" value="Ser/Thr_kinase_AS"/>
</dbReference>